<keyword evidence="9" id="KW-1185">Reference proteome</keyword>
<sequence length="585" mass="64580">MSMNPAAMGTYVQYGEMPPSLPLEKCAGVDASYCNKNGECRAFEPYDETRTQRSASLVDENFGSYDAYTADPNYYVDRTGCRNSFNEGFADMDTVDVGVDASFTETEYPADYVDHYVNTYGNGRCLGPTCGFRGFMPMPMPAPMPEEGAPDAVHPAMRPMTTPEAANVTDDFSRYGVTPRFRQVDTPCQPITRQGTFIEPNHNLENFVRASSQLCQSMETIVTRPSSECARPDISSFAAGGIRVTTPPAGTSFEQRGPHPAGASLPTQYFQNSGGQTYENELFFTPTLSNKDTRMCNNYSVASNYCVYVGTDSNVQACGCNMSRPCGGNCHVSGCPLVTSALEPSTEHWPVSGSSHLQSLVRRLDCVVESYKTVPRICANPLNFRRVKARSVPHHTRSSGFSSARESIVGNSGDFVKRAASIATEFAERREEPPTPEYYVQTSYEDSPYNNGMLGEVEAQAKQKKTSSIPVADPAAEVEMPSRNEYGRFVPSRTTSVESTTEVRPQHVAPKSNKKKSNTPAAHPGEKVSGVWYDTNRHLWRVVYMKGNKRKTQGFSSIKLGYEEARRKAIAMRHEMVAMRRPDKG</sequence>
<evidence type="ECO:0000313" key="9">
    <source>
        <dbReference type="Proteomes" id="UP000236319"/>
    </source>
</evidence>
<dbReference type="OrthoDB" id="372718at2759"/>
<keyword evidence="4" id="KW-0804">Transcription</keyword>
<comment type="subcellular location">
    <subcellularLocation>
        <location evidence="1">Nucleus</location>
    </subcellularLocation>
</comment>
<feature type="compositionally biased region" description="Low complexity" evidence="6">
    <location>
        <begin position="490"/>
        <end position="503"/>
    </location>
</feature>
<proteinExistence type="predicted"/>
<dbReference type="GO" id="GO:0003677">
    <property type="term" value="F:DNA binding"/>
    <property type="evidence" value="ECO:0007669"/>
    <property type="project" value="UniProtKB-KW"/>
</dbReference>
<dbReference type="VEuPathDB" id="PiroplasmaDB:BOVATA_000520"/>
<evidence type="ECO:0000313" key="8">
    <source>
        <dbReference type="EMBL" id="GBE58559.1"/>
    </source>
</evidence>
<name>A0A2H6K6F2_9APIC</name>
<comment type="caution">
    <text evidence="8">The sequence shown here is derived from an EMBL/GenBank/DDBJ whole genome shotgun (WGS) entry which is preliminary data.</text>
</comment>
<evidence type="ECO:0000256" key="4">
    <source>
        <dbReference type="ARBA" id="ARBA00023163"/>
    </source>
</evidence>
<feature type="region of interest" description="Disordered" evidence="6">
    <location>
        <begin position="428"/>
        <end position="529"/>
    </location>
</feature>
<keyword evidence="2" id="KW-0805">Transcription regulation</keyword>
<evidence type="ECO:0000256" key="5">
    <source>
        <dbReference type="ARBA" id="ARBA00023242"/>
    </source>
</evidence>
<keyword evidence="5" id="KW-0539">Nucleus</keyword>
<evidence type="ECO:0000256" key="2">
    <source>
        <dbReference type="ARBA" id="ARBA00023015"/>
    </source>
</evidence>
<reference evidence="8 9" key="1">
    <citation type="journal article" date="2017" name="BMC Genomics">
        <title>Whole-genome assembly of Babesia ovata and comparative genomics between closely related pathogens.</title>
        <authorList>
            <person name="Yamagishi J."/>
            <person name="Asada M."/>
            <person name="Hakimi H."/>
            <person name="Tanaka T.Q."/>
            <person name="Sugimoto C."/>
            <person name="Kawazu S."/>
        </authorList>
    </citation>
    <scope>NUCLEOTIDE SEQUENCE [LARGE SCALE GENOMIC DNA]</scope>
    <source>
        <strain evidence="8 9">Miyake</strain>
    </source>
</reference>
<evidence type="ECO:0000259" key="7">
    <source>
        <dbReference type="Pfam" id="PF00847"/>
    </source>
</evidence>
<feature type="compositionally biased region" description="Polar residues" evidence="6">
    <location>
        <begin position="440"/>
        <end position="450"/>
    </location>
</feature>
<dbReference type="AlphaFoldDB" id="A0A2H6K6F2"/>
<accession>A0A2H6K6F2</accession>
<dbReference type="Gene3D" id="1.20.5.2050">
    <property type="match status" value="1"/>
</dbReference>
<dbReference type="Pfam" id="PF00847">
    <property type="entry name" value="AP2"/>
    <property type="match status" value="1"/>
</dbReference>
<protein>
    <submittedName>
        <fullName evidence="8">Transcription factor with AP2 domain-containing protein</fullName>
    </submittedName>
</protein>
<evidence type="ECO:0000256" key="1">
    <source>
        <dbReference type="ARBA" id="ARBA00004123"/>
    </source>
</evidence>
<keyword evidence="3" id="KW-0238">DNA-binding</keyword>
<evidence type="ECO:0000256" key="3">
    <source>
        <dbReference type="ARBA" id="ARBA00023125"/>
    </source>
</evidence>
<dbReference type="Proteomes" id="UP000236319">
    <property type="component" value="Unassembled WGS sequence"/>
</dbReference>
<feature type="domain" description="AP2/ERF" evidence="7">
    <location>
        <begin position="527"/>
        <end position="578"/>
    </location>
</feature>
<evidence type="ECO:0000256" key="6">
    <source>
        <dbReference type="SAM" id="MobiDB-lite"/>
    </source>
</evidence>
<dbReference type="GO" id="GO:0003700">
    <property type="term" value="F:DNA-binding transcription factor activity"/>
    <property type="evidence" value="ECO:0007669"/>
    <property type="project" value="InterPro"/>
</dbReference>
<dbReference type="GO" id="GO:0005634">
    <property type="term" value="C:nucleus"/>
    <property type="evidence" value="ECO:0007669"/>
    <property type="project" value="UniProtKB-SubCell"/>
</dbReference>
<dbReference type="InterPro" id="IPR001471">
    <property type="entry name" value="AP2/ERF_dom"/>
</dbReference>
<gene>
    <name evidence="8" type="ORF">BOVATA_000520</name>
</gene>
<dbReference type="RefSeq" id="XP_028864802.1">
    <property type="nucleotide sequence ID" value="XM_029008969.1"/>
</dbReference>
<dbReference type="GeneID" id="39872329"/>
<dbReference type="EMBL" id="BDSA01000001">
    <property type="protein sequence ID" value="GBE58559.1"/>
    <property type="molecule type" value="Genomic_DNA"/>
</dbReference>
<organism evidence="8 9">
    <name type="scientific">Babesia ovata</name>
    <dbReference type="NCBI Taxonomy" id="189622"/>
    <lineage>
        <taxon>Eukaryota</taxon>
        <taxon>Sar</taxon>
        <taxon>Alveolata</taxon>
        <taxon>Apicomplexa</taxon>
        <taxon>Aconoidasida</taxon>
        <taxon>Piroplasmida</taxon>
        <taxon>Babesiidae</taxon>
        <taxon>Babesia</taxon>
    </lineage>
</organism>